<accession>A0A9W6SKS6</accession>
<dbReference type="Gene3D" id="3.10.180.10">
    <property type="entry name" value="2,3-Dihydroxybiphenyl 1,2-Dioxygenase, domain 1"/>
    <property type="match status" value="1"/>
</dbReference>
<name>A0A9W6SKS6_9ACTN</name>
<dbReference type="RefSeq" id="WP_285661600.1">
    <property type="nucleotide sequence ID" value="NZ_BSTX01000001.1"/>
</dbReference>
<keyword evidence="2" id="KW-1185">Reference proteome</keyword>
<comment type="caution">
    <text evidence="1">The sequence shown here is derived from an EMBL/GenBank/DDBJ whole genome shotgun (WGS) entry which is preliminary data.</text>
</comment>
<organism evidence="1 2">
    <name type="scientific">Actinorhabdospora filicis</name>
    <dbReference type="NCBI Taxonomy" id="1785913"/>
    <lineage>
        <taxon>Bacteria</taxon>
        <taxon>Bacillati</taxon>
        <taxon>Actinomycetota</taxon>
        <taxon>Actinomycetes</taxon>
        <taxon>Micromonosporales</taxon>
        <taxon>Micromonosporaceae</taxon>
        <taxon>Actinorhabdospora</taxon>
    </lineage>
</organism>
<dbReference type="SUPFAM" id="SSF54593">
    <property type="entry name" value="Glyoxalase/Bleomycin resistance protein/Dihydroxybiphenyl dioxygenase"/>
    <property type="match status" value="1"/>
</dbReference>
<sequence>MELLCALYPAEDIDAAAELYRGLGFRDIARPDEDTILMSANDDGHVEVMLERHPLERKAGPGPVFKVADVAAFHAERPALTWLLPPREIATGHYAVFADPAGNPVRIVDFTRDSGRYARLFRR</sequence>
<evidence type="ECO:0008006" key="3">
    <source>
        <dbReference type="Google" id="ProtNLM"/>
    </source>
</evidence>
<gene>
    <name evidence="1" type="ORF">Afil01_12280</name>
</gene>
<dbReference type="InterPro" id="IPR029068">
    <property type="entry name" value="Glyas_Bleomycin-R_OHBP_Dase"/>
</dbReference>
<dbReference type="Proteomes" id="UP001165079">
    <property type="component" value="Unassembled WGS sequence"/>
</dbReference>
<dbReference type="AlphaFoldDB" id="A0A9W6SKS6"/>
<reference evidence="1" key="1">
    <citation type="submission" date="2023-03" db="EMBL/GenBank/DDBJ databases">
        <title>Actinorhabdospora filicis NBRC 111898.</title>
        <authorList>
            <person name="Ichikawa N."/>
            <person name="Sato H."/>
            <person name="Tonouchi N."/>
        </authorList>
    </citation>
    <scope>NUCLEOTIDE SEQUENCE</scope>
    <source>
        <strain evidence="1">NBRC 111898</strain>
    </source>
</reference>
<evidence type="ECO:0000313" key="1">
    <source>
        <dbReference type="EMBL" id="GLZ76421.1"/>
    </source>
</evidence>
<dbReference type="EMBL" id="BSTX01000001">
    <property type="protein sequence ID" value="GLZ76421.1"/>
    <property type="molecule type" value="Genomic_DNA"/>
</dbReference>
<protein>
    <recommendedName>
        <fullName evidence="3">VOC domain-containing protein</fullName>
    </recommendedName>
</protein>
<evidence type="ECO:0000313" key="2">
    <source>
        <dbReference type="Proteomes" id="UP001165079"/>
    </source>
</evidence>
<proteinExistence type="predicted"/>